<dbReference type="EMBL" id="LAZR01000963">
    <property type="protein sequence ID" value="KKN53626.1"/>
    <property type="molecule type" value="Genomic_DNA"/>
</dbReference>
<organism evidence="2">
    <name type="scientific">marine sediment metagenome</name>
    <dbReference type="NCBI Taxonomy" id="412755"/>
    <lineage>
        <taxon>unclassified sequences</taxon>
        <taxon>metagenomes</taxon>
        <taxon>ecological metagenomes</taxon>
    </lineage>
</organism>
<evidence type="ECO:0000256" key="1">
    <source>
        <dbReference type="SAM" id="Phobius"/>
    </source>
</evidence>
<name>A0A0F9TWU9_9ZZZZ</name>
<dbReference type="AlphaFoldDB" id="A0A0F9TWU9"/>
<proteinExistence type="predicted"/>
<feature type="transmembrane region" description="Helical" evidence="1">
    <location>
        <begin position="6"/>
        <end position="25"/>
    </location>
</feature>
<sequence>MTKLETLLGIFTVILLLGGLIYLHLDTAPHNRFDFYLDLVSLSPFAKHKIAEDNIVIGHHGSAKIPDGRNHLTIQDLAWFGMNPDKTCWKHLGNPCQNCGFTMEELLKANNASNNVAFGPKALHNYRARHIISEQERARVAQKYLRDGLSF</sequence>
<comment type="caution">
    <text evidence="2">The sequence shown here is derived from an EMBL/GenBank/DDBJ whole genome shotgun (WGS) entry which is preliminary data.</text>
</comment>
<protein>
    <submittedName>
        <fullName evidence="2">Uncharacterized protein</fullName>
    </submittedName>
</protein>
<keyword evidence="1" id="KW-1133">Transmembrane helix</keyword>
<keyword evidence="1" id="KW-0812">Transmembrane</keyword>
<accession>A0A0F9TWU9</accession>
<reference evidence="2" key="1">
    <citation type="journal article" date="2015" name="Nature">
        <title>Complex archaea that bridge the gap between prokaryotes and eukaryotes.</title>
        <authorList>
            <person name="Spang A."/>
            <person name="Saw J.H."/>
            <person name="Jorgensen S.L."/>
            <person name="Zaremba-Niedzwiedzka K."/>
            <person name="Martijn J."/>
            <person name="Lind A.E."/>
            <person name="van Eijk R."/>
            <person name="Schleper C."/>
            <person name="Guy L."/>
            <person name="Ettema T.J."/>
        </authorList>
    </citation>
    <scope>NUCLEOTIDE SEQUENCE</scope>
</reference>
<gene>
    <name evidence="2" type="ORF">LCGC14_0600570</name>
</gene>
<evidence type="ECO:0000313" key="2">
    <source>
        <dbReference type="EMBL" id="KKN53626.1"/>
    </source>
</evidence>
<keyword evidence="1" id="KW-0472">Membrane</keyword>